<feature type="compositionally biased region" description="Low complexity" evidence="1">
    <location>
        <begin position="246"/>
        <end position="259"/>
    </location>
</feature>
<name>A0ABW1F9K6_9ACTN</name>
<protein>
    <submittedName>
        <fullName evidence="3">DUF5324 family protein</fullName>
    </submittedName>
</protein>
<accession>A0ABW1F9K6</accession>
<organism evidence="3 4">
    <name type="scientific">Kitasatospora aburaviensis</name>
    <dbReference type="NCBI Taxonomy" id="67265"/>
    <lineage>
        <taxon>Bacteria</taxon>
        <taxon>Bacillati</taxon>
        <taxon>Actinomycetota</taxon>
        <taxon>Actinomycetes</taxon>
        <taxon>Kitasatosporales</taxon>
        <taxon>Streptomycetaceae</taxon>
        <taxon>Kitasatospora</taxon>
    </lineage>
</organism>
<feature type="compositionally biased region" description="Low complexity" evidence="1">
    <location>
        <begin position="216"/>
        <end position="225"/>
    </location>
</feature>
<dbReference type="Pfam" id="PF17258">
    <property type="entry name" value="DUF5324"/>
    <property type="match status" value="1"/>
</dbReference>
<feature type="compositionally biased region" description="Gly residues" evidence="1">
    <location>
        <begin position="226"/>
        <end position="244"/>
    </location>
</feature>
<comment type="caution">
    <text evidence="3">The sequence shown here is derived from an EMBL/GenBank/DDBJ whole genome shotgun (WGS) entry which is preliminary data.</text>
</comment>
<reference evidence="4" key="1">
    <citation type="journal article" date="2019" name="Int. J. Syst. Evol. Microbiol.">
        <title>The Global Catalogue of Microorganisms (GCM) 10K type strain sequencing project: providing services to taxonomists for standard genome sequencing and annotation.</title>
        <authorList>
            <consortium name="The Broad Institute Genomics Platform"/>
            <consortium name="The Broad Institute Genome Sequencing Center for Infectious Disease"/>
            <person name="Wu L."/>
            <person name="Ma J."/>
        </authorList>
    </citation>
    <scope>NUCLEOTIDE SEQUENCE [LARGE SCALE GENOMIC DNA]</scope>
    <source>
        <strain evidence="4">CGMCC 4.1469</strain>
    </source>
</reference>
<feature type="transmembrane region" description="Helical" evidence="2">
    <location>
        <begin position="171"/>
        <end position="194"/>
    </location>
</feature>
<keyword evidence="2" id="KW-1133">Transmembrane helix</keyword>
<keyword evidence="2" id="KW-0812">Transmembrane</keyword>
<feature type="compositionally biased region" description="Low complexity" evidence="1">
    <location>
        <begin position="266"/>
        <end position="276"/>
    </location>
</feature>
<evidence type="ECO:0000313" key="3">
    <source>
        <dbReference type="EMBL" id="MFC5889804.1"/>
    </source>
</evidence>
<keyword evidence="4" id="KW-1185">Reference proteome</keyword>
<dbReference type="Proteomes" id="UP001596067">
    <property type="component" value="Unassembled WGS sequence"/>
</dbReference>
<evidence type="ECO:0000256" key="1">
    <source>
        <dbReference type="SAM" id="MobiDB-lite"/>
    </source>
</evidence>
<feature type="region of interest" description="Disordered" evidence="1">
    <location>
        <begin position="204"/>
        <end position="301"/>
    </location>
</feature>
<dbReference type="EMBL" id="JBHSOD010000065">
    <property type="protein sequence ID" value="MFC5889804.1"/>
    <property type="molecule type" value="Genomic_DNA"/>
</dbReference>
<sequence>MTRLDTARETAGRTRDTLAPYAVTAKETAVHFADGAKQRLGPAVDALGPKAAHAAQSARVQYAKHIAPQLGHAFASLPPDAQQNVLKTLHRAQEAALAAKLNAARATEQARSTVGPRIAQAVDDARSAVVPVAQEAQTRGAAAVAALQGHVTAAEINELAARNARREHRNVWATGLAVAGAVAIGSGIVIWQWWRHHSNPEWLVEPPADTSAPSRPTGAHAASTGGAPGGTGGTGGPGDAGGSVNGSPAGSAPEAAGEETAGGEAGSRSEAGTAGPKPGPPPGKPAPGDDRPKPHDPRKPY</sequence>
<gene>
    <name evidence="3" type="ORF">ACFP0N_33040</name>
</gene>
<evidence type="ECO:0000313" key="4">
    <source>
        <dbReference type="Proteomes" id="UP001596067"/>
    </source>
</evidence>
<evidence type="ECO:0000256" key="2">
    <source>
        <dbReference type="SAM" id="Phobius"/>
    </source>
</evidence>
<dbReference type="RefSeq" id="WP_313764742.1">
    <property type="nucleotide sequence ID" value="NZ_BAAAVH010000021.1"/>
</dbReference>
<keyword evidence="2" id="KW-0472">Membrane</keyword>
<feature type="compositionally biased region" description="Basic and acidic residues" evidence="1">
    <location>
        <begin position="287"/>
        <end position="301"/>
    </location>
</feature>
<dbReference type="InterPro" id="IPR035214">
    <property type="entry name" value="DUF5324"/>
</dbReference>
<proteinExistence type="predicted"/>